<accession>A0AAV4PXF9</accession>
<gene>
    <name evidence="2" type="ORF">CDAR_46371</name>
</gene>
<evidence type="ECO:0000313" key="3">
    <source>
        <dbReference type="Proteomes" id="UP001054837"/>
    </source>
</evidence>
<feature type="region of interest" description="Disordered" evidence="1">
    <location>
        <begin position="37"/>
        <end position="56"/>
    </location>
</feature>
<proteinExistence type="predicted"/>
<name>A0AAV4PXF9_9ARAC</name>
<sequence length="105" mass="11648">MVNRKPKWVLTRLDNGGQTAIRRCRLEEMAKAAPNFPYDTKPLLESSQGHTEESLSDELLPSLLPFSKGGWQLPSAELGASLHVMVKRKPTWVSTLFDNGGKTAI</sequence>
<dbReference type="AlphaFoldDB" id="A0AAV4PXF9"/>
<reference evidence="2 3" key="1">
    <citation type="submission" date="2021-06" db="EMBL/GenBank/DDBJ databases">
        <title>Caerostris darwini draft genome.</title>
        <authorList>
            <person name="Kono N."/>
            <person name="Arakawa K."/>
        </authorList>
    </citation>
    <scope>NUCLEOTIDE SEQUENCE [LARGE SCALE GENOMIC DNA]</scope>
</reference>
<keyword evidence="3" id="KW-1185">Reference proteome</keyword>
<evidence type="ECO:0000313" key="2">
    <source>
        <dbReference type="EMBL" id="GIY01011.1"/>
    </source>
</evidence>
<dbReference type="EMBL" id="BPLQ01003508">
    <property type="protein sequence ID" value="GIY01011.1"/>
    <property type="molecule type" value="Genomic_DNA"/>
</dbReference>
<protein>
    <submittedName>
        <fullName evidence="2">Uncharacterized protein</fullName>
    </submittedName>
</protein>
<dbReference type="Proteomes" id="UP001054837">
    <property type="component" value="Unassembled WGS sequence"/>
</dbReference>
<evidence type="ECO:0000256" key="1">
    <source>
        <dbReference type="SAM" id="MobiDB-lite"/>
    </source>
</evidence>
<organism evidence="2 3">
    <name type="scientific">Caerostris darwini</name>
    <dbReference type="NCBI Taxonomy" id="1538125"/>
    <lineage>
        <taxon>Eukaryota</taxon>
        <taxon>Metazoa</taxon>
        <taxon>Ecdysozoa</taxon>
        <taxon>Arthropoda</taxon>
        <taxon>Chelicerata</taxon>
        <taxon>Arachnida</taxon>
        <taxon>Araneae</taxon>
        <taxon>Araneomorphae</taxon>
        <taxon>Entelegynae</taxon>
        <taxon>Araneoidea</taxon>
        <taxon>Araneidae</taxon>
        <taxon>Caerostris</taxon>
    </lineage>
</organism>
<comment type="caution">
    <text evidence="2">The sequence shown here is derived from an EMBL/GenBank/DDBJ whole genome shotgun (WGS) entry which is preliminary data.</text>
</comment>